<accession>A0A1M4V8R8</accession>
<feature type="domain" description="Isochorismatase-like" evidence="3">
    <location>
        <begin position="5"/>
        <end position="178"/>
    </location>
</feature>
<gene>
    <name evidence="4" type="ORF">SAMN05443638_1077</name>
</gene>
<comment type="similarity">
    <text evidence="1">Belongs to the isochorismatase family.</text>
</comment>
<name>A0A1M4V8R8_9CLOT</name>
<dbReference type="AlphaFoldDB" id="A0A1M4V8R8"/>
<reference evidence="4 5" key="1">
    <citation type="submission" date="2016-11" db="EMBL/GenBank/DDBJ databases">
        <authorList>
            <person name="Jaros S."/>
            <person name="Januszkiewicz K."/>
            <person name="Wedrychowicz H."/>
        </authorList>
    </citation>
    <scope>NUCLEOTIDE SEQUENCE [LARGE SCALE GENOMIC DNA]</scope>
    <source>
        <strain evidence="4 5">DSM 2631</strain>
    </source>
</reference>
<evidence type="ECO:0000256" key="1">
    <source>
        <dbReference type="ARBA" id="ARBA00006336"/>
    </source>
</evidence>
<evidence type="ECO:0000259" key="3">
    <source>
        <dbReference type="Pfam" id="PF00857"/>
    </source>
</evidence>
<keyword evidence="5" id="KW-1185">Reference proteome</keyword>
<dbReference type="RefSeq" id="WP_072894213.1">
    <property type="nucleotide sequence ID" value="NZ_FQVM01000007.1"/>
</dbReference>
<dbReference type="STRING" id="1533.SAMN05443638_1077"/>
<dbReference type="InterPro" id="IPR000868">
    <property type="entry name" value="Isochorismatase-like_dom"/>
</dbReference>
<dbReference type="CDD" id="cd00431">
    <property type="entry name" value="cysteine_hydrolases"/>
    <property type="match status" value="1"/>
</dbReference>
<dbReference type="Proteomes" id="UP000184035">
    <property type="component" value="Unassembled WGS sequence"/>
</dbReference>
<dbReference type="GO" id="GO:0016787">
    <property type="term" value="F:hydrolase activity"/>
    <property type="evidence" value="ECO:0007669"/>
    <property type="project" value="UniProtKB-KW"/>
</dbReference>
<dbReference type="Pfam" id="PF00857">
    <property type="entry name" value="Isochorismatase"/>
    <property type="match status" value="1"/>
</dbReference>
<organism evidence="4 5">
    <name type="scientific">Clostridium fallax</name>
    <dbReference type="NCBI Taxonomy" id="1533"/>
    <lineage>
        <taxon>Bacteria</taxon>
        <taxon>Bacillati</taxon>
        <taxon>Bacillota</taxon>
        <taxon>Clostridia</taxon>
        <taxon>Eubacteriales</taxon>
        <taxon>Clostridiaceae</taxon>
        <taxon>Clostridium</taxon>
    </lineage>
</organism>
<dbReference type="SUPFAM" id="SSF52499">
    <property type="entry name" value="Isochorismatase-like hydrolases"/>
    <property type="match status" value="1"/>
</dbReference>
<dbReference type="InterPro" id="IPR036380">
    <property type="entry name" value="Isochorismatase-like_sf"/>
</dbReference>
<dbReference type="PANTHER" id="PTHR43540">
    <property type="entry name" value="PEROXYUREIDOACRYLATE/UREIDOACRYLATE AMIDOHYDROLASE-RELATED"/>
    <property type="match status" value="1"/>
</dbReference>
<dbReference type="EMBL" id="FQVM01000007">
    <property type="protein sequence ID" value="SHE65359.1"/>
    <property type="molecule type" value="Genomic_DNA"/>
</dbReference>
<dbReference type="PANTHER" id="PTHR43540:SF6">
    <property type="entry name" value="ISOCHORISMATASE-LIKE DOMAIN-CONTAINING PROTEIN"/>
    <property type="match status" value="1"/>
</dbReference>
<sequence>MNKWALIVIDMVYDFADPNGAVFYPENLNIIPKVNKAIDICRENNGLIIFMQHYHREGKFDTALLRGRKNCIHGTGGDEMIKDLHINYDKDFIIRKRRYSAFYGTDLDLVLREHGIKNVIFVGTKTNCCIRASVHDSYYLEYNTFVIRDCVATNDININEVHLQDIDKYFGNVITLDDLNEVIKGEEKNE</sequence>
<dbReference type="Gene3D" id="3.40.50.850">
    <property type="entry name" value="Isochorismatase-like"/>
    <property type="match status" value="1"/>
</dbReference>
<proteinExistence type="inferred from homology"/>
<dbReference type="InterPro" id="IPR050272">
    <property type="entry name" value="Isochorismatase-like_hydrls"/>
</dbReference>
<evidence type="ECO:0000313" key="5">
    <source>
        <dbReference type="Proteomes" id="UP000184035"/>
    </source>
</evidence>
<evidence type="ECO:0000313" key="4">
    <source>
        <dbReference type="EMBL" id="SHE65359.1"/>
    </source>
</evidence>
<protein>
    <submittedName>
        <fullName evidence="4">Nicotinamidase-related amidase</fullName>
    </submittedName>
</protein>
<keyword evidence="2" id="KW-0378">Hydrolase</keyword>
<evidence type="ECO:0000256" key="2">
    <source>
        <dbReference type="ARBA" id="ARBA00022801"/>
    </source>
</evidence>
<dbReference type="OrthoDB" id="9796485at2"/>